<dbReference type="AlphaFoldDB" id="A0AAD4FHN4"/>
<name>A0AAD4FHN4_9PLEO</name>
<dbReference type="EMBL" id="JAANER010000004">
    <property type="protein sequence ID" value="KAG9190007.1"/>
    <property type="molecule type" value="Genomic_DNA"/>
</dbReference>
<sequence length="61" mass="6928">MISQLRVLSDGFVGNIQCLRLKGYLTSRYAVLEHTLAEPSPDFLRSRVLTPAHDVVRYRAP</sequence>
<accession>A0AAD4FHN4</accession>
<gene>
    <name evidence="1" type="ORF">G6011_08095</name>
</gene>
<reference evidence="1" key="1">
    <citation type="submission" date="2021-07" db="EMBL/GenBank/DDBJ databases">
        <title>Genome Resource of American Ginseng Black Spot Pathogen Alternaria panax.</title>
        <authorList>
            <person name="Qiu C."/>
            <person name="Wang W."/>
            <person name="Liu Z."/>
        </authorList>
    </citation>
    <scope>NUCLEOTIDE SEQUENCE</scope>
    <source>
        <strain evidence="1">BNCC115425</strain>
    </source>
</reference>
<organism evidence="1 2">
    <name type="scientific">Alternaria panax</name>
    <dbReference type="NCBI Taxonomy" id="48097"/>
    <lineage>
        <taxon>Eukaryota</taxon>
        <taxon>Fungi</taxon>
        <taxon>Dikarya</taxon>
        <taxon>Ascomycota</taxon>
        <taxon>Pezizomycotina</taxon>
        <taxon>Dothideomycetes</taxon>
        <taxon>Pleosporomycetidae</taxon>
        <taxon>Pleosporales</taxon>
        <taxon>Pleosporineae</taxon>
        <taxon>Pleosporaceae</taxon>
        <taxon>Alternaria</taxon>
        <taxon>Alternaria sect. Panax</taxon>
    </lineage>
</organism>
<comment type="caution">
    <text evidence="1">The sequence shown here is derived from an EMBL/GenBank/DDBJ whole genome shotgun (WGS) entry which is preliminary data.</text>
</comment>
<evidence type="ECO:0000313" key="2">
    <source>
        <dbReference type="Proteomes" id="UP001199106"/>
    </source>
</evidence>
<proteinExistence type="predicted"/>
<protein>
    <submittedName>
        <fullName evidence="1">Uncharacterized protein</fullName>
    </submittedName>
</protein>
<keyword evidence="2" id="KW-1185">Reference proteome</keyword>
<evidence type="ECO:0000313" key="1">
    <source>
        <dbReference type="EMBL" id="KAG9190007.1"/>
    </source>
</evidence>
<dbReference type="Proteomes" id="UP001199106">
    <property type="component" value="Unassembled WGS sequence"/>
</dbReference>